<protein>
    <recommendedName>
        <fullName evidence="3">G protein-coupled receptor</fullName>
    </recommendedName>
</protein>
<sequence>GATTVPDHPTDRVLEQLREIIYGSLLHPLLRLLLLLDFDYVACVVVNDILRVRICLGFLSGLLPVSIRILPCRSPPQIEQHRFP</sequence>
<organism evidence="1 2">
    <name type="scientific">Pristionchus entomophagus</name>
    <dbReference type="NCBI Taxonomy" id="358040"/>
    <lineage>
        <taxon>Eukaryota</taxon>
        <taxon>Metazoa</taxon>
        <taxon>Ecdysozoa</taxon>
        <taxon>Nematoda</taxon>
        <taxon>Chromadorea</taxon>
        <taxon>Rhabditida</taxon>
        <taxon>Rhabditina</taxon>
        <taxon>Diplogasteromorpha</taxon>
        <taxon>Diplogasteroidea</taxon>
        <taxon>Neodiplogasteridae</taxon>
        <taxon>Pristionchus</taxon>
    </lineage>
</organism>
<evidence type="ECO:0008006" key="3">
    <source>
        <dbReference type="Google" id="ProtNLM"/>
    </source>
</evidence>
<dbReference type="EMBL" id="BTSX01000006">
    <property type="protein sequence ID" value="GMT02955.1"/>
    <property type="molecule type" value="Genomic_DNA"/>
</dbReference>
<feature type="non-terminal residue" evidence="1">
    <location>
        <position position="84"/>
    </location>
</feature>
<evidence type="ECO:0000313" key="1">
    <source>
        <dbReference type="EMBL" id="GMT02955.1"/>
    </source>
</evidence>
<evidence type="ECO:0000313" key="2">
    <source>
        <dbReference type="Proteomes" id="UP001432027"/>
    </source>
</evidence>
<reference evidence="1" key="1">
    <citation type="submission" date="2023-10" db="EMBL/GenBank/DDBJ databases">
        <title>Genome assembly of Pristionchus species.</title>
        <authorList>
            <person name="Yoshida K."/>
            <person name="Sommer R.J."/>
        </authorList>
    </citation>
    <scope>NUCLEOTIDE SEQUENCE</scope>
    <source>
        <strain evidence="1">RS0144</strain>
    </source>
</reference>
<dbReference type="AlphaFoldDB" id="A0AAV5U9S2"/>
<keyword evidence="2" id="KW-1185">Reference proteome</keyword>
<comment type="caution">
    <text evidence="1">The sequence shown here is derived from an EMBL/GenBank/DDBJ whole genome shotgun (WGS) entry which is preliminary data.</text>
</comment>
<gene>
    <name evidence="1" type="ORF">PENTCL1PPCAC_25129</name>
</gene>
<name>A0AAV5U9S2_9BILA</name>
<accession>A0AAV5U9S2</accession>
<proteinExistence type="predicted"/>
<feature type="non-terminal residue" evidence="1">
    <location>
        <position position="1"/>
    </location>
</feature>
<dbReference type="Proteomes" id="UP001432027">
    <property type="component" value="Unassembled WGS sequence"/>
</dbReference>